<gene>
    <name evidence="2" type="ORF">CFS9_32340</name>
</gene>
<dbReference type="AlphaFoldDB" id="A0AAT9H4Y8"/>
<dbReference type="Gene3D" id="2.40.70.10">
    <property type="entry name" value="Acid Proteases"/>
    <property type="match status" value="2"/>
</dbReference>
<sequence length="381" mass="42684">MFSQSPKEQLAIANAAKLVSKNFYEEVPFTDKQGYIIIPVTINTHTYDYIFDTGGFNTVTSEIMKNANLLPLMEVEAGSSNKIKSKIKLSKVPSLQIGQTSFEDVGVFNFDFSVSPVINCYTNGGLIGKSVIREAVWQIDPQKSVIKISDDLSKISIPDKSEKIKIRLDKTLNPFLTLIINGKKEDFMLDFGYGGLISLTEKTASNLKMNNPLTIEGEGDISANGTVKEKTFAAKLEQLSIGKTELKNQIAYYSASNNYNLLGSELLKYFIVTLNFKDNELILSPYNDTKADFETFGFNINLNNDKIYISKIFTGLNAQKAGLLVNDEIIRINGKQGSGISNCENYFQYNNILKTEKEITIQIKRGEEQKEFHLLKNTPFN</sequence>
<protein>
    <recommendedName>
        <fullName evidence="1">PDZ domain-containing protein</fullName>
    </recommendedName>
</protein>
<dbReference type="InterPro" id="IPR001478">
    <property type="entry name" value="PDZ"/>
</dbReference>
<dbReference type="EMBL" id="AP031573">
    <property type="protein sequence ID" value="BFM44593.1"/>
    <property type="molecule type" value="Genomic_DNA"/>
</dbReference>
<feature type="domain" description="PDZ" evidence="1">
    <location>
        <begin position="282"/>
        <end position="367"/>
    </location>
</feature>
<reference evidence="2" key="1">
    <citation type="submission" date="2024-05" db="EMBL/GenBank/DDBJ databases">
        <title>Whole-Genome Sequence of CFS9, a Potential Fish Probiotic Isolated from the Body Surface of Silurus asotus.</title>
        <authorList>
            <person name="Kojima M."/>
            <person name="Tobioka K."/>
            <person name="Yokota K."/>
            <person name="Nakatani H."/>
            <person name="Hori K."/>
            <person name="Tamaru Y."/>
            <person name="Okazaki F."/>
        </authorList>
    </citation>
    <scope>NUCLEOTIDE SEQUENCE</scope>
    <source>
        <strain evidence="2">CFS9</strain>
    </source>
</reference>
<organism evidence="2">
    <name type="scientific">Flavobacterium sp. CFS9</name>
    <dbReference type="NCBI Taxonomy" id="3143118"/>
    <lineage>
        <taxon>Bacteria</taxon>
        <taxon>Pseudomonadati</taxon>
        <taxon>Bacteroidota</taxon>
        <taxon>Flavobacteriia</taxon>
        <taxon>Flavobacteriales</taxon>
        <taxon>Flavobacteriaceae</taxon>
        <taxon>Flavobacterium</taxon>
    </lineage>
</organism>
<name>A0AAT9H4Y8_9FLAO</name>
<dbReference type="Pfam" id="PF00595">
    <property type="entry name" value="PDZ"/>
    <property type="match status" value="1"/>
</dbReference>
<dbReference type="SUPFAM" id="SSF50156">
    <property type="entry name" value="PDZ domain-like"/>
    <property type="match status" value="1"/>
</dbReference>
<evidence type="ECO:0000313" key="2">
    <source>
        <dbReference type="EMBL" id="BFM44593.1"/>
    </source>
</evidence>
<accession>A0AAT9H4Y8</accession>
<dbReference type="Gene3D" id="2.30.42.10">
    <property type="match status" value="1"/>
</dbReference>
<evidence type="ECO:0000259" key="1">
    <source>
        <dbReference type="PROSITE" id="PS50106"/>
    </source>
</evidence>
<dbReference type="SMART" id="SM00228">
    <property type="entry name" value="PDZ"/>
    <property type="match status" value="1"/>
</dbReference>
<proteinExistence type="predicted"/>
<dbReference type="InterPro" id="IPR021109">
    <property type="entry name" value="Peptidase_aspartic_dom_sf"/>
</dbReference>
<dbReference type="PROSITE" id="PS50106">
    <property type="entry name" value="PDZ"/>
    <property type="match status" value="1"/>
</dbReference>
<dbReference type="InterPro" id="IPR036034">
    <property type="entry name" value="PDZ_sf"/>
</dbReference>